<accession>A0AAU9MN85</accession>
<dbReference type="GO" id="GO:0004190">
    <property type="term" value="F:aspartic-type endopeptidase activity"/>
    <property type="evidence" value="ECO:0007669"/>
    <property type="project" value="InterPro"/>
</dbReference>
<dbReference type="SUPFAM" id="SSF50630">
    <property type="entry name" value="Acid proteases"/>
    <property type="match status" value="1"/>
</dbReference>
<keyword evidence="5" id="KW-1185">Reference proteome</keyword>
<gene>
    <name evidence="4" type="ORF">LVIROSA_LOCUS13995</name>
</gene>
<evidence type="ECO:0000313" key="5">
    <source>
        <dbReference type="Proteomes" id="UP001157418"/>
    </source>
</evidence>
<evidence type="ECO:0000259" key="3">
    <source>
        <dbReference type="PROSITE" id="PS51767"/>
    </source>
</evidence>
<dbReference type="AlphaFoldDB" id="A0AAU9MN85"/>
<evidence type="ECO:0000256" key="1">
    <source>
        <dbReference type="ARBA" id="ARBA00007447"/>
    </source>
</evidence>
<dbReference type="EMBL" id="CAKMRJ010002223">
    <property type="protein sequence ID" value="CAH1426941.1"/>
    <property type="molecule type" value="Genomic_DNA"/>
</dbReference>
<sequence length="434" mass="47686">MRLLLQIIVVVLSFISLEHEALAALPYTSVVLPIHKHTDASKPLYSVQVMTAYVNMQFLSQNLLIDIDAPIIWRTCSLQWNMYQGSCPADTQCAFPVSCEEYQCTEVRTSFSYKNPYCPRETNTSTLPGWGECTCPVNVVNPIDASCVQAQLNYDDFTFNESNGGNVYTGIYGAYPNAACAPSSSLQLFPANVTGVMALSSSPYALPARLVDPLRRVIGLCLPSTLSALGVLLYGDSPYYLLPQSTVDVRSYLSYTPLINHPDSFGYYIGVNNIVIKKRSITIPADAITKISTTEPYTILRTDIYNPVVRRFAMVTKRIPQATPVPPFGLCFSSSTKGTQVSLKVPDIDFSLPEGKKWTMSAANSIKQVTPDVACLALVDGGASFEPAIVIGTFQMEDNFLVFNLENSTFGFSSSLLRKKTSCSNFNYTLVSSY</sequence>
<reference evidence="4 5" key="1">
    <citation type="submission" date="2022-01" db="EMBL/GenBank/DDBJ databases">
        <authorList>
            <person name="Xiong W."/>
            <person name="Schranz E."/>
        </authorList>
    </citation>
    <scope>NUCLEOTIDE SEQUENCE [LARGE SCALE GENOMIC DNA]</scope>
</reference>
<dbReference type="GO" id="GO:0006508">
    <property type="term" value="P:proteolysis"/>
    <property type="evidence" value="ECO:0007669"/>
    <property type="project" value="InterPro"/>
</dbReference>
<dbReference type="Pfam" id="PF14541">
    <property type="entry name" value="TAXi_C"/>
    <property type="match status" value="1"/>
</dbReference>
<dbReference type="PANTHER" id="PTHR47965:SF63">
    <property type="entry name" value="OS01G0937200 PROTEIN"/>
    <property type="match status" value="1"/>
</dbReference>
<dbReference type="InterPro" id="IPR001461">
    <property type="entry name" value="Aspartic_peptidase_A1"/>
</dbReference>
<organism evidence="4 5">
    <name type="scientific">Lactuca virosa</name>
    <dbReference type="NCBI Taxonomy" id="75947"/>
    <lineage>
        <taxon>Eukaryota</taxon>
        <taxon>Viridiplantae</taxon>
        <taxon>Streptophyta</taxon>
        <taxon>Embryophyta</taxon>
        <taxon>Tracheophyta</taxon>
        <taxon>Spermatophyta</taxon>
        <taxon>Magnoliopsida</taxon>
        <taxon>eudicotyledons</taxon>
        <taxon>Gunneridae</taxon>
        <taxon>Pentapetalae</taxon>
        <taxon>asterids</taxon>
        <taxon>campanulids</taxon>
        <taxon>Asterales</taxon>
        <taxon>Asteraceae</taxon>
        <taxon>Cichorioideae</taxon>
        <taxon>Cichorieae</taxon>
        <taxon>Lactucinae</taxon>
        <taxon>Lactuca</taxon>
    </lineage>
</organism>
<dbReference type="Proteomes" id="UP001157418">
    <property type="component" value="Unassembled WGS sequence"/>
</dbReference>
<feature type="chain" id="PRO_5043572046" description="Peptidase A1 domain-containing protein" evidence="2">
    <location>
        <begin position="24"/>
        <end position="434"/>
    </location>
</feature>
<dbReference type="Pfam" id="PF14543">
    <property type="entry name" value="TAXi_N"/>
    <property type="match status" value="1"/>
</dbReference>
<comment type="caution">
    <text evidence="4">The sequence shown here is derived from an EMBL/GenBank/DDBJ whole genome shotgun (WGS) entry which is preliminary data.</text>
</comment>
<feature type="domain" description="Peptidase A1" evidence="3">
    <location>
        <begin position="48"/>
        <end position="413"/>
    </location>
</feature>
<dbReference type="PANTHER" id="PTHR47965">
    <property type="entry name" value="ASPARTYL PROTEASE-RELATED"/>
    <property type="match status" value="1"/>
</dbReference>
<keyword evidence="2" id="KW-0732">Signal</keyword>
<protein>
    <recommendedName>
        <fullName evidence="3">Peptidase A1 domain-containing protein</fullName>
    </recommendedName>
</protein>
<dbReference type="Gene3D" id="2.40.70.10">
    <property type="entry name" value="Acid Proteases"/>
    <property type="match status" value="2"/>
</dbReference>
<name>A0AAU9MN85_9ASTR</name>
<dbReference type="InterPro" id="IPR033121">
    <property type="entry name" value="PEPTIDASE_A1"/>
</dbReference>
<dbReference type="InterPro" id="IPR032861">
    <property type="entry name" value="TAXi_N"/>
</dbReference>
<comment type="similarity">
    <text evidence="1">Belongs to the peptidase A1 family.</text>
</comment>
<evidence type="ECO:0000313" key="4">
    <source>
        <dbReference type="EMBL" id="CAH1426941.1"/>
    </source>
</evidence>
<proteinExistence type="inferred from homology"/>
<dbReference type="InterPro" id="IPR032799">
    <property type="entry name" value="TAXi_C"/>
</dbReference>
<dbReference type="InterPro" id="IPR021109">
    <property type="entry name" value="Peptidase_aspartic_dom_sf"/>
</dbReference>
<dbReference type="PROSITE" id="PS51767">
    <property type="entry name" value="PEPTIDASE_A1"/>
    <property type="match status" value="1"/>
</dbReference>
<evidence type="ECO:0000256" key="2">
    <source>
        <dbReference type="SAM" id="SignalP"/>
    </source>
</evidence>
<feature type="signal peptide" evidence="2">
    <location>
        <begin position="1"/>
        <end position="23"/>
    </location>
</feature>